<dbReference type="EMBL" id="AMZH03020240">
    <property type="protein sequence ID" value="RRT39371.1"/>
    <property type="molecule type" value="Genomic_DNA"/>
</dbReference>
<name>A0A426XIS6_ENSVE</name>
<gene>
    <name evidence="2" type="ORF">B296_00059191</name>
</gene>
<evidence type="ECO:0000313" key="3">
    <source>
        <dbReference type="Proteomes" id="UP000287651"/>
    </source>
</evidence>
<dbReference type="Proteomes" id="UP000287651">
    <property type="component" value="Unassembled WGS sequence"/>
</dbReference>
<feature type="region of interest" description="Disordered" evidence="1">
    <location>
        <begin position="70"/>
        <end position="95"/>
    </location>
</feature>
<reference evidence="2 3" key="1">
    <citation type="journal article" date="2014" name="Agronomy (Basel)">
        <title>A Draft Genome Sequence for Ensete ventricosum, the Drought-Tolerant Tree Against Hunger.</title>
        <authorList>
            <person name="Harrison J."/>
            <person name="Moore K.A."/>
            <person name="Paszkiewicz K."/>
            <person name="Jones T."/>
            <person name="Grant M."/>
            <person name="Ambacheew D."/>
            <person name="Muzemil S."/>
            <person name="Studholme D.J."/>
        </authorList>
    </citation>
    <scope>NUCLEOTIDE SEQUENCE [LARGE SCALE GENOMIC DNA]</scope>
</reference>
<organism evidence="2 3">
    <name type="scientific">Ensete ventricosum</name>
    <name type="common">Abyssinian banana</name>
    <name type="synonym">Musa ensete</name>
    <dbReference type="NCBI Taxonomy" id="4639"/>
    <lineage>
        <taxon>Eukaryota</taxon>
        <taxon>Viridiplantae</taxon>
        <taxon>Streptophyta</taxon>
        <taxon>Embryophyta</taxon>
        <taxon>Tracheophyta</taxon>
        <taxon>Spermatophyta</taxon>
        <taxon>Magnoliopsida</taxon>
        <taxon>Liliopsida</taxon>
        <taxon>Zingiberales</taxon>
        <taxon>Musaceae</taxon>
        <taxon>Ensete</taxon>
    </lineage>
</organism>
<proteinExistence type="predicted"/>
<evidence type="ECO:0000313" key="2">
    <source>
        <dbReference type="EMBL" id="RRT39371.1"/>
    </source>
</evidence>
<comment type="caution">
    <text evidence="2">The sequence shown here is derived from an EMBL/GenBank/DDBJ whole genome shotgun (WGS) entry which is preliminary data.</text>
</comment>
<accession>A0A426XIS6</accession>
<sequence length="165" mass="18729">ARRRVTRFQRLGTGITVTNSPSPGALSSQCRLSGSEAIVVAKMVISLRWQPLQRDQLVVITTTERLSLSDRSNARQLQKEKEELQKKQGRATAPKAVDEDLYKIPPELRRQKPKRVFITLTREDVQESVVRMYGTRQALPQRTDVRVHFHRIACGKASTPKGIDL</sequence>
<feature type="compositionally biased region" description="Basic and acidic residues" evidence="1">
    <location>
        <begin position="77"/>
        <end position="86"/>
    </location>
</feature>
<feature type="non-terminal residue" evidence="2">
    <location>
        <position position="1"/>
    </location>
</feature>
<evidence type="ECO:0000256" key="1">
    <source>
        <dbReference type="SAM" id="MobiDB-lite"/>
    </source>
</evidence>
<dbReference type="AlphaFoldDB" id="A0A426XIS6"/>
<protein>
    <submittedName>
        <fullName evidence="2">Uncharacterized protein</fullName>
    </submittedName>
</protein>